<dbReference type="InterPro" id="IPR003423">
    <property type="entry name" value="OMP_efflux"/>
</dbReference>
<reference evidence="9 10" key="1">
    <citation type="submission" date="2019-12" db="EMBL/GenBank/DDBJ databases">
        <title>Novel species isolated from a subtropical stream in China.</title>
        <authorList>
            <person name="Lu H."/>
        </authorList>
    </citation>
    <scope>NUCLEOTIDE SEQUENCE [LARGE SCALE GENOMIC DNA]</scope>
    <source>
        <strain evidence="9 10">FT109W</strain>
    </source>
</reference>
<evidence type="ECO:0000256" key="2">
    <source>
        <dbReference type="ARBA" id="ARBA00022448"/>
    </source>
</evidence>
<evidence type="ECO:0000256" key="4">
    <source>
        <dbReference type="ARBA" id="ARBA00022692"/>
    </source>
</evidence>
<keyword evidence="2 7" id="KW-0813">Transport</keyword>
<protein>
    <recommendedName>
        <fullName evidence="7">Protein CyaE</fullName>
    </recommendedName>
</protein>
<comment type="similarity">
    <text evidence="1 7">Belongs to the outer membrane factor (OMF) (TC 1.B.17) family.</text>
</comment>
<evidence type="ECO:0000256" key="1">
    <source>
        <dbReference type="ARBA" id="ARBA00007613"/>
    </source>
</evidence>
<keyword evidence="8" id="KW-0732">Signal</keyword>
<dbReference type="SUPFAM" id="SSF56954">
    <property type="entry name" value="Outer membrane efflux proteins (OEP)"/>
    <property type="match status" value="1"/>
</dbReference>
<comment type="function">
    <text evidence="7">CyaE is necessary for transport of calmodulin-sensitive adenylate cyclase-hemolysin (cyclolysin).</text>
</comment>
<dbReference type="Pfam" id="PF02321">
    <property type="entry name" value="OEP"/>
    <property type="match status" value="2"/>
</dbReference>
<feature type="chain" id="PRO_5047229115" description="Protein CyaE" evidence="8">
    <location>
        <begin position="27"/>
        <end position="477"/>
    </location>
</feature>
<keyword evidence="5 7" id="KW-0472">Membrane</keyword>
<dbReference type="PANTHER" id="PTHR30026">
    <property type="entry name" value="OUTER MEMBRANE PROTEIN TOLC"/>
    <property type="match status" value="1"/>
</dbReference>
<keyword evidence="10" id="KW-1185">Reference proteome</keyword>
<gene>
    <name evidence="9" type="ORF">GTP55_13400</name>
</gene>
<dbReference type="InterPro" id="IPR028351">
    <property type="entry name" value="CyaE"/>
</dbReference>
<comment type="subcellular location">
    <subcellularLocation>
        <location evidence="7">Cell outer membrane</location>
        <topology evidence="7">Peripheral membrane protein</topology>
    </subcellularLocation>
</comment>
<dbReference type="RefSeq" id="WP_161045432.1">
    <property type="nucleotide sequence ID" value="NZ_WWCS01000007.1"/>
</dbReference>
<sequence>MSARLAKVACMVVAELCVGILMPAKAGNPMAVLFSDPFNDPLNVMPARLVNDSACDSPQVPGGSLDLETAVDLALCNNPQIKASWAEVKAQASELGISRAAYLPTLSVNLSSLNTRTNYDDVGPPATSVRGNTVYASLAWRVLDFGQRAATEKSSQALLQAALASHDASIQKILNATVSAYFDVQTAAATWQSRQRSEATAAETLESIRRREANGLAAHGDVLQAAAAVARAALNQSRAQGSYHKAVAILAYTLGLDPGTPLVLPVLSTEKVITDGDDVGGPLAAWLDEVVVSHPEIRALQAQRLASVERIRATRAEGLPTVDFSINSYKNGYPGQGLSALSSRVTTIGVALNIPIFDGYAHTYRVRKAEAQAEQTLQQLADIQHIVREEVVKVYADVVSASANLQAAGRLLNATRDTLASAQRRYRGGAADIVEILNAQTALAEAELESVSSHAEWRSAHFQLLITSGKFDVTRLH</sequence>
<proteinExistence type="inferred from homology"/>
<dbReference type="PANTHER" id="PTHR30026:SF20">
    <property type="entry name" value="OUTER MEMBRANE PROTEIN TOLC"/>
    <property type="match status" value="1"/>
</dbReference>
<organism evidence="9 10">
    <name type="scientific">Duganella margarita</name>
    <dbReference type="NCBI Taxonomy" id="2692170"/>
    <lineage>
        <taxon>Bacteria</taxon>
        <taxon>Pseudomonadati</taxon>
        <taxon>Pseudomonadota</taxon>
        <taxon>Betaproteobacteria</taxon>
        <taxon>Burkholderiales</taxon>
        <taxon>Oxalobacteraceae</taxon>
        <taxon>Telluria group</taxon>
        <taxon>Duganella</taxon>
    </lineage>
</organism>
<evidence type="ECO:0000256" key="3">
    <source>
        <dbReference type="ARBA" id="ARBA00022452"/>
    </source>
</evidence>
<evidence type="ECO:0000256" key="5">
    <source>
        <dbReference type="ARBA" id="ARBA00023136"/>
    </source>
</evidence>
<dbReference type="Proteomes" id="UP000466332">
    <property type="component" value="Unassembled WGS sequence"/>
</dbReference>
<keyword evidence="6 7" id="KW-0998">Cell outer membrane</keyword>
<dbReference type="PIRSF" id="PIRSF001892">
    <property type="entry name" value="CyaE"/>
    <property type="match status" value="1"/>
</dbReference>
<keyword evidence="3" id="KW-1134">Transmembrane beta strand</keyword>
<dbReference type="InterPro" id="IPR051906">
    <property type="entry name" value="TolC-like"/>
</dbReference>
<evidence type="ECO:0000313" key="9">
    <source>
        <dbReference type="EMBL" id="MYN40372.1"/>
    </source>
</evidence>
<name>A0ABW9WGW5_9BURK</name>
<evidence type="ECO:0000313" key="10">
    <source>
        <dbReference type="Proteomes" id="UP000466332"/>
    </source>
</evidence>
<evidence type="ECO:0000256" key="8">
    <source>
        <dbReference type="SAM" id="SignalP"/>
    </source>
</evidence>
<dbReference type="Gene3D" id="1.20.1600.10">
    <property type="entry name" value="Outer membrane efflux proteins (OEP)"/>
    <property type="match status" value="1"/>
</dbReference>
<feature type="signal peptide" evidence="8">
    <location>
        <begin position="1"/>
        <end position="26"/>
    </location>
</feature>
<keyword evidence="7" id="KW-0354">Hemolysis</keyword>
<evidence type="ECO:0000256" key="7">
    <source>
        <dbReference type="PIRNR" id="PIRNR001892"/>
    </source>
</evidence>
<comment type="caution">
    <text evidence="9">The sequence shown here is derived from an EMBL/GenBank/DDBJ whole genome shotgun (WGS) entry which is preliminary data.</text>
</comment>
<evidence type="ECO:0000256" key="6">
    <source>
        <dbReference type="ARBA" id="ARBA00023237"/>
    </source>
</evidence>
<dbReference type="EMBL" id="WWCS01000007">
    <property type="protein sequence ID" value="MYN40372.1"/>
    <property type="molecule type" value="Genomic_DNA"/>
</dbReference>
<accession>A0ABW9WGW5</accession>
<keyword evidence="4" id="KW-0812">Transmembrane</keyword>
<keyword evidence="7" id="KW-0204">Cytolysis</keyword>